<feature type="region of interest" description="Disordered" evidence="1">
    <location>
        <begin position="43"/>
        <end position="103"/>
    </location>
</feature>
<feature type="region of interest" description="Disordered" evidence="1">
    <location>
        <begin position="257"/>
        <end position="276"/>
    </location>
</feature>
<keyword evidence="2" id="KW-0472">Membrane</keyword>
<gene>
    <name evidence="3" type="ORF">CALVIDRAFT_602000</name>
</gene>
<protein>
    <submittedName>
        <fullName evidence="3">Uncharacterized protein</fullName>
    </submittedName>
</protein>
<sequence length="458" mass="48013">MRTSNSAGPLDRRDVDASDASDGWTLWFGEDGGMLMLPLVGEVDDGDMADTGSSPDATPTSSPVPTSTSATLTSQALSTPTPSHTPSSTPTASASPATSSALSSSATLPHGALLVLLILGVGGALAATVWLLTRFWRSRRRRAHELEDGEGYYPFGAEFGIFRGMSGWSRPSSPSLKRGRSGKGGKSAEALDTPELAHIQSREQSEKLPAIPLPKRLSDGPYPTTLQLPTDFAADDPFPAPVPGRTKLTVANLTSRDVSVSSGSPPSVQGSPHPAGLFNRTPRSPWSGEGDGFRSPAVVVSSPTTASVASLPAPAPADGWNNFKATVSSAMSSFSSQFSRPSQVHMSDSFTHAVRRSQSVLTSSSDGSIRRARALDRAQMAGVISLGREAPQAPKDDKPVGGLPSPHISTPNPFDDEMIRFGSPLSEGGLSRSTSQREGLGPRRMPTTSSTYSRSSFR</sequence>
<dbReference type="AlphaFoldDB" id="A0A167HMK1"/>
<accession>A0A167HMK1</accession>
<proteinExistence type="predicted"/>
<feature type="compositionally biased region" description="Low complexity" evidence="1">
    <location>
        <begin position="447"/>
        <end position="458"/>
    </location>
</feature>
<keyword evidence="2" id="KW-1133">Transmembrane helix</keyword>
<feature type="region of interest" description="Disordered" evidence="1">
    <location>
        <begin position="385"/>
        <end position="458"/>
    </location>
</feature>
<evidence type="ECO:0000313" key="4">
    <source>
        <dbReference type="Proteomes" id="UP000076738"/>
    </source>
</evidence>
<feature type="compositionally biased region" description="Low complexity" evidence="1">
    <location>
        <begin position="51"/>
        <end position="103"/>
    </location>
</feature>
<keyword evidence="4" id="KW-1185">Reference proteome</keyword>
<reference evidence="3 4" key="1">
    <citation type="journal article" date="2016" name="Mol. Biol. Evol.">
        <title>Comparative Genomics of Early-Diverging Mushroom-Forming Fungi Provides Insights into the Origins of Lignocellulose Decay Capabilities.</title>
        <authorList>
            <person name="Nagy L.G."/>
            <person name="Riley R."/>
            <person name="Tritt A."/>
            <person name="Adam C."/>
            <person name="Daum C."/>
            <person name="Floudas D."/>
            <person name="Sun H."/>
            <person name="Yadav J.S."/>
            <person name="Pangilinan J."/>
            <person name="Larsson K.H."/>
            <person name="Matsuura K."/>
            <person name="Barry K."/>
            <person name="Labutti K."/>
            <person name="Kuo R."/>
            <person name="Ohm R.A."/>
            <person name="Bhattacharya S.S."/>
            <person name="Shirouzu T."/>
            <person name="Yoshinaga Y."/>
            <person name="Martin F.M."/>
            <person name="Grigoriev I.V."/>
            <person name="Hibbett D.S."/>
        </authorList>
    </citation>
    <scope>NUCLEOTIDE SEQUENCE [LARGE SCALE GENOMIC DNA]</scope>
    <source>
        <strain evidence="3 4">TUFC12733</strain>
    </source>
</reference>
<feature type="transmembrane region" description="Helical" evidence="2">
    <location>
        <begin position="112"/>
        <end position="132"/>
    </location>
</feature>
<keyword evidence="2" id="KW-0812">Transmembrane</keyword>
<evidence type="ECO:0000313" key="3">
    <source>
        <dbReference type="EMBL" id="KZO91789.1"/>
    </source>
</evidence>
<organism evidence="3 4">
    <name type="scientific">Calocera viscosa (strain TUFC12733)</name>
    <dbReference type="NCBI Taxonomy" id="1330018"/>
    <lineage>
        <taxon>Eukaryota</taxon>
        <taxon>Fungi</taxon>
        <taxon>Dikarya</taxon>
        <taxon>Basidiomycota</taxon>
        <taxon>Agaricomycotina</taxon>
        <taxon>Dacrymycetes</taxon>
        <taxon>Dacrymycetales</taxon>
        <taxon>Dacrymycetaceae</taxon>
        <taxon>Calocera</taxon>
    </lineage>
</organism>
<dbReference type="EMBL" id="KV417318">
    <property type="protein sequence ID" value="KZO91789.1"/>
    <property type="molecule type" value="Genomic_DNA"/>
</dbReference>
<name>A0A167HMK1_CALVF</name>
<evidence type="ECO:0000256" key="1">
    <source>
        <dbReference type="SAM" id="MobiDB-lite"/>
    </source>
</evidence>
<feature type="compositionally biased region" description="Low complexity" evidence="1">
    <location>
        <begin position="258"/>
        <end position="272"/>
    </location>
</feature>
<dbReference type="Proteomes" id="UP000076738">
    <property type="component" value="Unassembled WGS sequence"/>
</dbReference>
<dbReference type="OrthoDB" id="10584602at2759"/>
<feature type="region of interest" description="Disordered" evidence="1">
    <location>
        <begin position="169"/>
        <end position="220"/>
    </location>
</feature>
<evidence type="ECO:0000256" key="2">
    <source>
        <dbReference type="SAM" id="Phobius"/>
    </source>
</evidence>